<feature type="region of interest" description="Disordered" evidence="1">
    <location>
        <begin position="1"/>
        <end position="30"/>
    </location>
</feature>
<gene>
    <name evidence="2" type="ORF">LTRI10_LOCUS22143</name>
</gene>
<name>A0AAV2E4F6_9ROSI</name>
<proteinExistence type="predicted"/>
<dbReference type="AlphaFoldDB" id="A0AAV2E4F6"/>
<evidence type="ECO:0000256" key="1">
    <source>
        <dbReference type="SAM" id="MobiDB-lite"/>
    </source>
</evidence>
<reference evidence="2 3" key="1">
    <citation type="submission" date="2024-04" db="EMBL/GenBank/DDBJ databases">
        <authorList>
            <person name="Fracassetti M."/>
        </authorList>
    </citation>
    <scope>NUCLEOTIDE SEQUENCE [LARGE SCALE GENOMIC DNA]</scope>
</reference>
<organism evidence="2 3">
    <name type="scientific">Linum trigynum</name>
    <dbReference type="NCBI Taxonomy" id="586398"/>
    <lineage>
        <taxon>Eukaryota</taxon>
        <taxon>Viridiplantae</taxon>
        <taxon>Streptophyta</taxon>
        <taxon>Embryophyta</taxon>
        <taxon>Tracheophyta</taxon>
        <taxon>Spermatophyta</taxon>
        <taxon>Magnoliopsida</taxon>
        <taxon>eudicotyledons</taxon>
        <taxon>Gunneridae</taxon>
        <taxon>Pentapetalae</taxon>
        <taxon>rosids</taxon>
        <taxon>fabids</taxon>
        <taxon>Malpighiales</taxon>
        <taxon>Linaceae</taxon>
        <taxon>Linum</taxon>
    </lineage>
</organism>
<sequence>MSGRQGQIESGHDPSMPTTSKKIIEEGQGLDSELVTMTPDESPTVMPKLAFDLRLRSQREAAPRLGTREAKGDGDPERKEVGEGKELRREREREYGCLYWGWDKRVGVG</sequence>
<evidence type="ECO:0000313" key="3">
    <source>
        <dbReference type="Proteomes" id="UP001497516"/>
    </source>
</evidence>
<feature type="region of interest" description="Disordered" evidence="1">
    <location>
        <begin position="58"/>
        <end position="90"/>
    </location>
</feature>
<dbReference type="EMBL" id="OZ034817">
    <property type="protein sequence ID" value="CAL1380717.1"/>
    <property type="molecule type" value="Genomic_DNA"/>
</dbReference>
<protein>
    <submittedName>
        <fullName evidence="2">Uncharacterized protein</fullName>
    </submittedName>
</protein>
<dbReference type="Proteomes" id="UP001497516">
    <property type="component" value="Chromosome 4"/>
</dbReference>
<evidence type="ECO:0000313" key="2">
    <source>
        <dbReference type="EMBL" id="CAL1380717.1"/>
    </source>
</evidence>
<accession>A0AAV2E4F6</accession>
<keyword evidence="3" id="KW-1185">Reference proteome</keyword>